<keyword evidence="1 2" id="KW-0732">Signal</keyword>
<protein>
    <submittedName>
        <fullName evidence="4">Repeat domain-containing protein</fullName>
    </submittedName>
</protein>
<evidence type="ECO:0000256" key="2">
    <source>
        <dbReference type="SAM" id="SignalP"/>
    </source>
</evidence>
<dbReference type="PANTHER" id="PTHR46580">
    <property type="entry name" value="SENSOR KINASE-RELATED"/>
    <property type="match status" value="1"/>
</dbReference>
<dbReference type="Gene3D" id="2.40.10.10">
    <property type="entry name" value="Trypsin-like serine proteases"/>
    <property type="match status" value="1"/>
</dbReference>
<dbReference type="EMBL" id="FONV01000002">
    <property type="protein sequence ID" value="SFE55163.1"/>
    <property type="molecule type" value="Genomic_DNA"/>
</dbReference>
<dbReference type="InterPro" id="IPR001314">
    <property type="entry name" value="Peptidase_S1A"/>
</dbReference>
<dbReference type="Gene3D" id="2.40.128.340">
    <property type="match status" value="2"/>
</dbReference>
<dbReference type="InterPro" id="IPR028994">
    <property type="entry name" value="Integrin_alpha_N"/>
</dbReference>
<dbReference type="SUPFAM" id="SSF69318">
    <property type="entry name" value="Integrin alpha N-terminal domain"/>
    <property type="match status" value="1"/>
</dbReference>
<evidence type="ECO:0000259" key="3">
    <source>
        <dbReference type="PROSITE" id="PS50240"/>
    </source>
</evidence>
<dbReference type="RefSeq" id="WP_093610481.1">
    <property type="nucleotide sequence ID" value="NZ_BOMT01000018.1"/>
</dbReference>
<dbReference type="STRING" id="35752.SAMN05421541_102309"/>
<evidence type="ECO:0000313" key="5">
    <source>
        <dbReference type="Proteomes" id="UP000199645"/>
    </source>
</evidence>
<proteinExistence type="predicted"/>
<dbReference type="PRINTS" id="PR00722">
    <property type="entry name" value="CHYMOTRYPSIN"/>
</dbReference>
<reference evidence="4 5" key="1">
    <citation type="submission" date="2016-10" db="EMBL/GenBank/DDBJ databases">
        <authorList>
            <person name="de Groot N.N."/>
        </authorList>
    </citation>
    <scope>NUCLEOTIDE SEQUENCE [LARGE SCALE GENOMIC DNA]</scope>
    <source>
        <strain evidence="4 5">DSM 43019</strain>
    </source>
</reference>
<dbReference type="SMART" id="SM00020">
    <property type="entry name" value="Tryp_SPc"/>
    <property type="match status" value="1"/>
</dbReference>
<dbReference type="GO" id="GO:0006508">
    <property type="term" value="P:proteolysis"/>
    <property type="evidence" value="ECO:0007669"/>
    <property type="project" value="InterPro"/>
</dbReference>
<keyword evidence="5" id="KW-1185">Reference proteome</keyword>
<dbReference type="InterPro" id="IPR009003">
    <property type="entry name" value="Peptidase_S1_PA"/>
</dbReference>
<feature type="domain" description="Peptidase S1" evidence="3">
    <location>
        <begin position="32"/>
        <end position="240"/>
    </location>
</feature>
<dbReference type="OrthoDB" id="5478064at2"/>
<dbReference type="PROSITE" id="PS50240">
    <property type="entry name" value="TRYPSIN_DOM"/>
    <property type="match status" value="1"/>
</dbReference>
<dbReference type="InterPro" id="IPR001254">
    <property type="entry name" value="Trypsin_dom"/>
</dbReference>
<dbReference type="Pfam" id="PF13517">
    <property type="entry name" value="FG-GAP_3"/>
    <property type="match status" value="2"/>
</dbReference>
<dbReference type="InterPro" id="IPR013517">
    <property type="entry name" value="FG-GAP"/>
</dbReference>
<organism evidence="4 5">
    <name type="scientific">Actinoplanes philippinensis</name>
    <dbReference type="NCBI Taxonomy" id="35752"/>
    <lineage>
        <taxon>Bacteria</taxon>
        <taxon>Bacillati</taxon>
        <taxon>Actinomycetota</taxon>
        <taxon>Actinomycetes</taxon>
        <taxon>Micromonosporales</taxon>
        <taxon>Micromonosporaceae</taxon>
        <taxon>Actinoplanes</taxon>
    </lineage>
</organism>
<dbReference type="AlphaFoldDB" id="A0A1I2BIS0"/>
<dbReference type="InterPro" id="IPR043504">
    <property type="entry name" value="Peptidase_S1_PA_chymotrypsin"/>
</dbReference>
<evidence type="ECO:0000313" key="4">
    <source>
        <dbReference type="EMBL" id="SFE55163.1"/>
    </source>
</evidence>
<dbReference type="PANTHER" id="PTHR46580:SF4">
    <property type="entry name" value="ATP_GTP-BINDING PROTEIN"/>
    <property type="match status" value="1"/>
</dbReference>
<gene>
    <name evidence="4" type="ORF">SAMN05421541_102309</name>
</gene>
<name>A0A1I2BIS0_9ACTN</name>
<accession>A0A1I2BIS0</accession>
<dbReference type="Pfam" id="PF00089">
    <property type="entry name" value="Trypsin"/>
    <property type="match status" value="1"/>
</dbReference>
<evidence type="ECO:0000256" key="1">
    <source>
        <dbReference type="ARBA" id="ARBA00022729"/>
    </source>
</evidence>
<feature type="signal peptide" evidence="2">
    <location>
        <begin position="1"/>
        <end position="30"/>
    </location>
</feature>
<dbReference type="Proteomes" id="UP000199645">
    <property type="component" value="Unassembled WGS sequence"/>
</dbReference>
<dbReference type="GO" id="GO:0004252">
    <property type="term" value="F:serine-type endopeptidase activity"/>
    <property type="evidence" value="ECO:0007669"/>
    <property type="project" value="InterPro"/>
</dbReference>
<dbReference type="SUPFAM" id="SSF50494">
    <property type="entry name" value="Trypsin-like serine proteases"/>
    <property type="match status" value="1"/>
</dbReference>
<sequence>MTLNRRRSAQIAVALVAVIAATTVPGSPSAAVTGGSAVADGEHRFAVHLTDGVSHGCTGTLVSPYWILTAKDCVTNAEGPIKAQIGKANLTTSTGHDRTIVRSVTHPTLNLALSRVAVPVTDVAVPRIGATAVAAGESLTILGYGRTNSTWVGLLHQATVAVTGVEAGTLAIANTTPDAPTTCKGDAGGPAIRQTATGVEVVAVHSASYQGGCLGETATRRDAVETRLDVAAGWIAATVAVRPRTDFNDDGKADIAGINPSDDMVLHTGDGAGKVTLQGLMWPGTGRWAGSHAFTAGDFTSDGFNDIAIIDSQNNMRLYTGDGTGQLTNAGLMWPAGGLWANHHAFTAGDFNGDSFLDIAIIDSQNSMRLYAGDGAGKLVQKPVMFGAAGAWVNHKALAGGDFDSDGKADIAVIDSQNSMRLYAGDGTGKLVQKPVMFGATGAWVNHQSFTGGDFDSDGKADIAVIDSQNNLRLYAGDGAGKLVQKPTMSGASGSWAGWKWLAS</sequence>
<feature type="chain" id="PRO_5011515212" evidence="2">
    <location>
        <begin position="31"/>
        <end position="504"/>
    </location>
</feature>